<dbReference type="PANTHER" id="PTHR33498:SF1">
    <property type="entry name" value="TRANSPOSASE FOR INSERTION SEQUENCE ELEMENT IS1557"/>
    <property type="match status" value="1"/>
</dbReference>
<keyword evidence="4" id="KW-1185">Reference proteome</keyword>
<evidence type="ECO:0008006" key="5">
    <source>
        <dbReference type="Google" id="ProtNLM"/>
    </source>
</evidence>
<dbReference type="Proteomes" id="UP000321440">
    <property type="component" value="Unassembled WGS sequence"/>
</dbReference>
<evidence type="ECO:0000259" key="2">
    <source>
        <dbReference type="Pfam" id="PF14690"/>
    </source>
</evidence>
<dbReference type="InterPro" id="IPR047951">
    <property type="entry name" value="Transpos_ISL3"/>
</dbReference>
<feature type="domain" description="Transposase IS204/IS1001/IS1096/IS1165 helix-turn-helix" evidence="1">
    <location>
        <begin position="87"/>
        <end position="133"/>
    </location>
</feature>
<organism evidence="3 4">
    <name type="scientific">Alkalibacillus haloalkaliphilus</name>
    <dbReference type="NCBI Taxonomy" id="94136"/>
    <lineage>
        <taxon>Bacteria</taxon>
        <taxon>Bacillati</taxon>
        <taxon>Bacillota</taxon>
        <taxon>Bacilli</taxon>
        <taxon>Bacillales</taxon>
        <taxon>Bacillaceae</taxon>
        <taxon>Alkalibacillus</taxon>
    </lineage>
</organism>
<name>A0A511W1R0_9BACI</name>
<evidence type="ECO:0000313" key="3">
    <source>
        <dbReference type="EMBL" id="GEN44288.1"/>
    </source>
</evidence>
<evidence type="ECO:0000313" key="4">
    <source>
        <dbReference type="Proteomes" id="UP000321440"/>
    </source>
</evidence>
<dbReference type="EMBL" id="BJYA01000001">
    <property type="protein sequence ID" value="GEN44288.1"/>
    <property type="molecule type" value="Genomic_DNA"/>
</dbReference>
<feature type="domain" description="Transposase IS204/IS1001/IS1096/IS1165 zinc-finger" evidence="2">
    <location>
        <begin position="33"/>
        <end position="75"/>
    </location>
</feature>
<comment type="caution">
    <text evidence="3">The sequence shown here is derived from an EMBL/GenBank/DDBJ whole genome shotgun (WGS) entry which is preliminary data.</text>
</comment>
<protein>
    <recommendedName>
        <fullName evidence="5">Transposase IS204/IS1001/IS1096/IS1165 zinc-finger domain-containing protein</fullName>
    </recommendedName>
</protein>
<reference evidence="3 4" key="1">
    <citation type="submission" date="2019-07" db="EMBL/GenBank/DDBJ databases">
        <title>Whole genome shotgun sequence of Alkalibacillus haloalkaliphilus NBRC 103110.</title>
        <authorList>
            <person name="Hosoyama A."/>
            <person name="Uohara A."/>
            <person name="Ohji S."/>
            <person name="Ichikawa N."/>
        </authorList>
    </citation>
    <scope>NUCLEOTIDE SEQUENCE [LARGE SCALE GENOMIC DNA]</scope>
    <source>
        <strain evidence="3 4">NBRC 103110</strain>
    </source>
</reference>
<dbReference type="PANTHER" id="PTHR33498">
    <property type="entry name" value="TRANSPOSASE FOR INSERTION SEQUENCE ELEMENT IS1557"/>
    <property type="match status" value="1"/>
</dbReference>
<sequence length="150" mass="17951">MTLPGLESFQVIDIRKENGYYHIYVERPREMTPCPVCQTSTQKIHDYRWQKIKHNRLFNRPTIVWYHKRRYQCHQSSCRKRFGEPSDLLARYQRQSQEFNQALGLETIHGKTFKDTAHRFGISPKTVMSRFDMVSESLLKKQNSIWISAL</sequence>
<dbReference type="InterPro" id="IPR032877">
    <property type="entry name" value="Transposase_HTH"/>
</dbReference>
<accession>A0A511W1R0</accession>
<evidence type="ECO:0000259" key="1">
    <source>
        <dbReference type="Pfam" id="PF13542"/>
    </source>
</evidence>
<dbReference type="AlphaFoldDB" id="A0A511W1R0"/>
<dbReference type="OrthoDB" id="6197054at2"/>
<proteinExistence type="predicted"/>
<dbReference type="InterPro" id="IPR029261">
    <property type="entry name" value="Transposase_Znf"/>
</dbReference>
<dbReference type="Pfam" id="PF14690">
    <property type="entry name" value="Zn_ribbon_ISL3"/>
    <property type="match status" value="1"/>
</dbReference>
<gene>
    <name evidence="3" type="ORF">AHA02nite_00640</name>
</gene>
<dbReference type="Pfam" id="PF13542">
    <property type="entry name" value="HTH_Tnp_ISL3"/>
    <property type="match status" value="1"/>
</dbReference>